<gene>
    <name evidence="10" type="ORF">I5282_13550</name>
</gene>
<sequence length="624" mass="70254">MNYKPIQFKDISRIHPSKTSFEAPSLPNHLGSFVWHFLKPYRSRVIVFILLAVLAGFWGPFNSLLVKSFINTLASKTSLDLSSLYWIAGLLVLNFIIFDNVTWRTLGYLNYKYEAIIKNQIISQTFDYVLGSSHQFFQDNLSGRISDQITTLADNLEIILHRVSVDFIRGASLLIVSFIMAYHVNVLFFYILLLWFFAFASFSIWMSVRLVHLSDDHASSESLLSGQLVDALGNQSNIRIFSQQRYEVDRMNRYFRLVQHAFQRKELFIVLLCCAQGGMIAVMMGCAAFTLIHLYGKGLISIGDFALILGLSMELGHMMWYTMFQVDQFNQALGKCKQSLNALVIPHGIKDRNTASQLVVTHGHIEFSKVKFHYHGAYSLFQNKSVIIAPGQKVGLVGYSGSGKSTFVNLILRLYDVLDGQILIDGQDIQSVTQDSLRSAVAMIPQDPTLFHRSLMDNIRYGRADATDEEVVAAAQKAHAHEFISQLPEGYEALVGERGVKLSGGQRQRIAIARAILKNAPILMLDEATSQLDSITEANIQDSLWDLMQGKTTLVIAHRLSTLLHMDRILVFDNGHIVEDGSHSELLKNGGLYKTLWDAQVGGFLPDKQKEESSELLAAERRDE</sequence>
<evidence type="ECO:0000313" key="11">
    <source>
        <dbReference type="Proteomes" id="UP000809910"/>
    </source>
</evidence>
<dbReference type="PROSITE" id="PS50893">
    <property type="entry name" value="ABC_TRANSPORTER_2"/>
    <property type="match status" value="1"/>
</dbReference>
<dbReference type="EMBL" id="JADWVN010000026">
    <property type="protein sequence ID" value="MBL7527588.1"/>
    <property type="molecule type" value="Genomic_DNA"/>
</dbReference>
<dbReference type="InterPro" id="IPR039421">
    <property type="entry name" value="Type_1_exporter"/>
</dbReference>
<evidence type="ECO:0000256" key="7">
    <source>
        <dbReference type="SAM" id="Phobius"/>
    </source>
</evidence>
<evidence type="ECO:0000259" key="9">
    <source>
        <dbReference type="PROSITE" id="PS50929"/>
    </source>
</evidence>
<feature type="transmembrane region" description="Helical" evidence="7">
    <location>
        <begin position="45"/>
        <end position="64"/>
    </location>
</feature>
<dbReference type="SUPFAM" id="SSF90123">
    <property type="entry name" value="ABC transporter transmembrane region"/>
    <property type="match status" value="1"/>
</dbReference>
<dbReference type="InterPro" id="IPR003593">
    <property type="entry name" value="AAA+_ATPase"/>
</dbReference>
<feature type="transmembrane region" description="Helical" evidence="7">
    <location>
        <begin position="188"/>
        <end position="208"/>
    </location>
</feature>
<keyword evidence="4 10" id="KW-0067">ATP-binding</keyword>
<proteinExistence type="predicted"/>
<evidence type="ECO:0000256" key="3">
    <source>
        <dbReference type="ARBA" id="ARBA00022741"/>
    </source>
</evidence>
<dbReference type="SMART" id="SM00382">
    <property type="entry name" value="AAA"/>
    <property type="match status" value="1"/>
</dbReference>
<evidence type="ECO:0000256" key="6">
    <source>
        <dbReference type="ARBA" id="ARBA00023136"/>
    </source>
</evidence>
<dbReference type="PROSITE" id="PS50929">
    <property type="entry name" value="ABC_TM1F"/>
    <property type="match status" value="1"/>
</dbReference>
<dbReference type="RefSeq" id="WP_203109007.1">
    <property type="nucleotide sequence ID" value="NZ_JADOBG010000010.1"/>
</dbReference>
<dbReference type="Gene3D" id="3.40.50.300">
    <property type="entry name" value="P-loop containing nucleotide triphosphate hydrolases"/>
    <property type="match status" value="1"/>
</dbReference>
<feature type="domain" description="ABC transporter" evidence="8">
    <location>
        <begin position="365"/>
        <end position="599"/>
    </location>
</feature>
<feature type="transmembrane region" description="Helical" evidence="7">
    <location>
        <begin position="267"/>
        <end position="292"/>
    </location>
</feature>
<dbReference type="InterPro" id="IPR027417">
    <property type="entry name" value="P-loop_NTPase"/>
</dbReference>
<dbReference type="PROSITE" id="PS00211">
    <property type="entry name" value="ABC_TRANSPORTER_1"/>
    <property type="match status" value="1"/>
</dbReference>
<name>A0ABS1WE07_9GAMM</name>
<accession>A0ABS1WE07</accession>
<dbReference type="Pfam" id="PF00005">
    <property type="entry name" value="ABC_tran"/>
    <property type="match status" value="1"/>
</dbReference>
<evidence type="ECO:0000256" key="5">
    <source>
        <dbReference type="ARBA" id="ARBA00022989"/>
    </source>
</evidence>
<evidence type="ECO:0000259" key="8">
    <source>
        <dbReference type="PROSITE" id="PS50893"/>
    </source>
</evidence>
<dbReference type="Pfam" id="PF00664">
    <property type="entry name" value="ABC_membrane"/>
    <property type="match status" value="1"/>
</dbReference>
<dbReference type="InterPro" id="IPR011527">
    <property type="entry name" value="ABC1_TM_dom"/>
</dbReference>
<comment type="subcellular location">
    <subcellularLocation>
        <location evidence="1">Cell membrane</location>
        <topology evidence="1">Multi-pass membrane protein</topology>
    </subcellularLocation>
</comment>
<feature type="transmembrane region" description="Helical" evidence="7">
    <location>
        <begin position="298"/>
        <end position="316"/>
    </location>
</feature>
<feature type="transmembrane region" description="Helical" evidence="7">
    <location>
        <begin position="84"/>
        <end position="103"/>
    </location>
</feature>
<keyword evidence="2 7" id="KW-0812">Transmembrane</keyword>
<evidence type="ECO:0000256" key="1">
    <source>
        <dbReference type="ARBA" id="ARBA00004651"/>
    </source>
</evidence>
<evidence type="ECO:0000256" key="2">
    <source>
        <dbReference type="ARBA" id="ARBA00022692"/>
    </source>
</evidence>
<dbReference type="SUPFAM" id="SSF52540">
    <property type="entry name" value="P-loop containing nucleoside triphosphate hydrolases"/>
    <property type="match status" value="1"/>
</dbReference>
<feature type="domain" description="ABC transmembrane type-1" evidence="9">
    <location>
        <begin position="46"/>
        <end position="331"/>
    </location>
</feature>
<comment type="caution">
    <text evidence="10">The sequence shown here is derived from an EMBL/GenBank/DDBJ whole genome shotgun (WGS) entry which is preliminary data.</text>
</comment>
<dbReference type="PANTHER" id="PTHR24221">
    <property type="entry name" value="ATP-BINDING CASSETTE SUB-FAMILY B"/>
    <property type="match status" value="1"/>
</dbReference>
<dbReference type="InterPro" id="IPR003439">
    <property type="entry name" value="ABC_transporter-like_ATP-bd"/>
</dbReference>
<dbReference type="InterPro" id="IPR036640">
    <property type="entry name" value="ABC1_TM_sf"/>
</dbReference>
<dbReference type="Gene3D" id="1.20.1560.10">
    <property type="entry name" value="ABC transporter type 1, transmembrane domain"/>
    <property type="match status" value="1"/>
</dbReference>
<evidence type="ECO:0000313" key="10">
    <source>
        <dbReference type="EMBL" id="MBL7527588.1"/>
    </source>
</evidence>
<keyword evidence="11" id="KW-1185">Reference proteome</keyword>
<organism evidence="10 11">
    <name type="scientific">Legionella bononiensis</name>
    <dbReference type="NCBI Taxonomy" id="2793102"/>
    <lineage>
        <taxon>Bacteria</taxon>
        <taxon>Pseudomonadati</taxon>
        <taxon>Pseudomonadota</taxon>
        <taxon>Gammaproteobacteria</taxon>
        <taxon>Legionellales</taxon>
        <taxon>Legionellaceae</taxon>
        <taxon>Legionella</taxon>
    </lineage>
</organism>
<evidence type="ECO:0000256" key="4">
    <source>
        <dbReference type="ARBA" id="ARBA00022840"/>
    </source>
</evidence>
<protein>
    <submittedName>
        <fullName evidence="10">ABC transporter ATP-binding protein</fullName>
    </submittedName>
</protein>
<keyword evidence="3" id="KW-0547">Nucleotide-binding</keyword>
<dbReference type="GO" id="GO:0005524">
    <property type="term" value="F:ATP binding"/>
    <property type="evidence" value="ECO:0007669"/>
    <property type="project" value="UniProtKB-KW"/>
</dbReference>
<dbReference type="PANTHER" id="PTHR24221:SF654">
    <property type="entry name" value="ATP-BINDING CASSETTE SUB-FAMILY B MEMBER 6"/>
    <property type="match status" value="1"/>
</dbReference>
<dbReference type="Proteomes" id="UP000809910">
    <property type="component" value="Unassembled WGS sequence"/>
</dbReference>
<reference evidence="10 11" key="1">
    <citation type="submission" date="2020-12" db="EMBL/GenBank/DDBJ databases">
        <title>WGS of Legionella: environmental sample.</title>
        <authorList>
            <person name="Cristino S."/>
            <person name="Girolamini L."/>
            <person name="Salaris S."/>
            <person name="Pascale M.R."/>
            <person name="Mazzotta M."/>
            <person name="Orsini M."/>
            <person name="Grottola A."/>
        </authorList>
    </citation>
    <scope>NUCLEOTIDE SEQUENCE [LARGE SCALE GENOMIC DNA]</scope>
    <source>
        <strain evidence="10 11">30cs62</strain>
    </source>
</reference>
<keyword evidence="5 7" id="KW-1133">Transmembrane helix</keyword>
<dbReference type="InterPro" id="IPR017871">
    <property type="entry name" value="ABC_transporter-like_CS"/>
</dbReference>
<keyword evidence="6 7" id="KW-0472">Membrane</keyword>